<comment type="caution">
    <text evidence="2">The sequence shown here is derived from an EMBL/GenBank/DDBJ whole genome shotgun (WGS) entry which is preliminary data.</text>
</comment>
<feature type="transmembrane region" description="Helical" evidence="1">
    <location>
        <begin position="101"/>
        <end position="119"/>
    </location>
</feature>
<feature type="transmembrane region" description="Helical" evidence="1">
    <location>
        <begin position="131"/>
        <end position="154"/>
    </location>
</feature>
<dbReference type="OrthoDB" id="3044696at2759"/>
<name>A0A9P5Z0K2_9AGAR</name>
<keyword evidence="1" id="KW-0472">Membrane</keyword>
<evidence type="ECO:0000256" key="1">
    <source>
        <dbReference type="SAM" id="Phobius"/>
    </source>
</evidence>
<dbReference type="Proteomes" id="UP000807469">
    <property type="component" value="Unassembled WGS sequence"/>
</dbReference>
<evidence type="ECO:0000313" key="3">
    <source>
        <dbReference type="Proteomes" id="UP000807469"/>
    </source>
</evidence>
<feature type="transmembrane region" description="Helical" evidence="1">
    <location>
        <begin position="60"/>
        <end position="81"/>
    </location>
</feature>
<gene>
    <name evidence="2" type="ORF">BDN70DRAFT_879070</name>
</gene>
<reference evidence="2" key="1">
    <citation type="submission" date="2020-11" db="EMBL/GenBank/DDBJ databases">
        <authorList>
            <consortium name="DOE Joint Genome Institute"/>
            <person name="Ahrendt S."/>
            <person name="Riley R."/>
            <person name="Andreopoulos W."/>
            <person name="Labutti K."/>
            <person name="Pangilinan J."/>
            <person name="Ruiz-Duenas F.J."/>
            <person name="Barrasa J.M."/>
            <person name="Sanchez-Garcia M."/>
            <person name="Camarero S."/>
            <person name="Miyauchi S."/>
            <person name="Serrano A."/>
            <person name="Linde D."/>
            <person name="Babiker R."/>
            <person name="Drula E."/>
            <person name="Ayuso-Fernandez I."/>
            <person name="Pacheco R."/>
            <person name="Padilla G."/>
            <person name="Ferreira P."/>
            <person name="Barriuso J."/>
            <person name="Kellner H."/>
            <person name="Castanera R."/>
            <person name="Alfaro M."/>
            <person name="Ramirez L."/>
            <person name="Pisabarro A.G."/>
            <person name="Kuo A."/>
            <person name="Tritt A."/>
            <person name="Lipzen A."/>
            <person name="He G."/>
            <person name="Yan M."/>
            <person name="Ng V."/>
            <person name="Cullen D."/>
            <person name="Martin F."/>
            <person name="Rosso M.-N."/>
            <person name="Henrissat B."/>
            <person name="Hibbett D."/>
            <person name="Martinez A.T."/>
            <person name="Grigoriev I.V."/>
        </authorList>
    </citation>
    <scope>NUCLEOTIDE SEQUENCE</scope>
    <source>
        <strain evidence="2">CIRM-BRFM 674</strain>
    </source>
</reference>
<keyword evidence="1" id="KW-1133">Transmembrane helix</keyword>
<keyword evidence="3" id="KW-1185">Reference proteome</keyword>
<evidence type="ECO:0000313" key="2">
    <source>
        <dbReference type="EMBL" id="KAF9479202.1"/>
    </source>
</evidence>
<sequence length="373" mass="41620">MATVFNTTIPVSQLSSPLILLPPNVVHKILIATHVHLGATSVLLWDVVNNLRNDWELVSSLRVGLGTLVYFLTRTSLLAYSLGRSVLLTHPVENCAKYQDALNAFLIVFIASTTFLFYIRVTTLYAMDKTIVILFGLAWLATVGVSTTFSIAFTAEHIIPTEYCIEQPAQASQLYGPTMLVQLVNDLLLYAALTHKAYQTFIADAIAKGTLDPLASRDGGVGAPFSTLTKYILLEPAQTYCLAVISTKIFLTCAAFAFPHPTSCTFMICHLVLVNIWCGRMYRALQRLKLKARPLDALPPMITQNEYELRLSVAGSCRTINGRGRTTTGQQEQTFTPDLEVRRQREIDKRAFDIKEEKRSSIYSDERERDTKS</sequence>
<dbReference type="AlphaFoldDB" id="A0A9P5Z0K2"/>
<keyword evidence="1" id="KW-0812">Transmembrane</keyword>
<organism evidence="2 3">
    <name type="scientific">Pholiota conissans</name>
    <dbReference type="NCBI Taxonomy" id="109636"/>
    <lineage>
        <taxon>Eukaryota</taxon>
        <taxon>Fungi</taxon>
        <taxon>Dikarya</taxon>
        <taxon>Basidiomycota</taxon>
        <taxon>Agaricomycotina</taxon>
        <taxon>Agaricomycetes</taxon>
        <taxon>Agaricomycetidae</taxon>
        <taxon>Agaricales</taxon>
        <taxon>Agaricineae</taxon>
        <taxon>Strophariaceae</taxon>
        <taxon>Pholiota</taxon>
    </lineage>
</organism>
<feature type="transmembrane region" description="Helical" evidence="1">
    <location>
        <begin position="265"/>
        <end position="282"/>
    </location>
</feature>
<protein>
    <submittedName>
        <fullName evidence="2">Uncharacterized protein</fullName>
    </submittedName>
</protein>
<proteinExistence type="predicted"/>
<accession>A0A9P5Z0K2</accession>
<dbReference type="EMBL" id="MU155218">
    <property type="protein sequence ID" value="KAF9479202.1"/>
    <property type="molecule type" value="Genomic_DNA"/>
</dbReference>